<feature type="non-terminal residue" evidence="1">
    <location>
        <position position="100"/>
    </location>
</feature>
<name>A0ABU6UWA7_9FABA</name>
<dbReference type="EMBL" id="JASCZI010123716">
    <property type="protein sequence ID" value="MED6165587.1"/>
    <property type="molecule type" value="Genomic_DNA"/>
</dbReference>
<protein>
    <submittedName>
        <fullName evidence="1">Uncharacterized protein</fullName>
    </submittedName>
</protein>
<evidence type="ECO:0000313" key="1">
    <source>
        <dbReference type="EMBL" id="MED6165587.1"/>
    </source>
</evidence>
<accession>A0ABU6UWA7</accession>
<keyword evidence="2" id="KW-1185">Reference proteome</keyword>
<sequence length="100" mass="10626">MADLVNIPIGDNSGFSATDLQNLARLMNQLALVHQQLGKGSVSSKAYTTTLQLCIDGYYRRPRSTECTDGSAVGISNRAVGKIMAKLEGKLALHTDGSTV</sequence>
<reference evidence="1 2" key="1">
    <citation type="journal article" date="2023" name="Plants (Basel)">
        <title>Bridging the Gap: Combining Genomics and Transcriptomics Approaches to Understand Stylosanthes scabra, an Orphan Legume from the Brazilian Caatinga.</title>
        <authorList>
            <person name="Ferreira-Neto J.R.C."/>
            <person name="da Silva M.D."/>
            <person name="Binneck E."/>
            <person name="de Melo N.F."/>
            <person name="da Silva R.H."/>
            <person name="de Melo A.L.T.M."/>
            <person name="Pandolfi V."/>
            <person name="Bustamante F.O."/>
            <person name="Brasileiro-Vidal A.C."/>
            <person name="Benko-Iseppon A.M."/>
        </authorList>
    </citation>
    <scope>NUCLEOTIDE SEQUENCE [LARGE SCALE GENOMIC DNA]</scope>
    <source>
        <tissue evidence="1">Leaves</tissue>
    </source>
</reference>
<comment type="caution">
    <text evidence="1">The sequence shown here is derived from an EMBL/GenBank/DDBJ whole genome shotgun (WGS) entry which is preliminary data.</text>
</comment>
<dbReference type="Proteomes" id="UP001341840">
    <property type="component" value="Unassembled WGS sequence"/>
</dbReference>
<organism evidence="1 2">
    <name type="scientific">Stylosanthes scabra</name>
    <dbReference type="NCBI Taxonomy" id="79078"/>
    <lineage>
        <taxon>Eukaryota</taxon>
        <taxon>Viridiplantae</taxon>
        <taxon>Streptophyta</taxon>
        <taxon>Embryophyta</taxon>
        <taxon>Tracheophyta</taxon>
        <taxon>Spermatophyta</taxon>
        <taxon>Magnoliopsida</taxon>
        <taxon>eudicotyledons</taxon>
        <taxon>Gunneridae</taxon>
        <taxon>Pentapetalae</taxon>
        <taxon>rosids</taxon>
        <taxon>fabids</taxon>
        <taxon>Fabales</taxon>
        <taxon>Fabaceae</taxon>
        <taxon>Papilionoideae</taxon>
        <taxon>50 kb inversion clade</taxon>
        <taxon>dalbergioids sensu lato</taxon>
        <taxon>Dalbergieae</taxon>
        <taxon>Pterocarpus clade</taxon>
        <taxon>Stylosanthes</taxon>
    </lineage>
</organism>
<gene>
    <name evidence="1" type="ORF">PIB30_100956</name>
</gene>
<proteinExistence type="predicted"/>
<evidence type="ECO:0000313" key="2">
    <source>
        <dbReference type="Proteomes" id="UP001341840"/>
    </source>
</evidence>